<name>A0ABN9LRE6_9NEOB</name>
<protein>
    <recommendedName>
        <fullName evidence="2">ADF-H domain-containing protein</fullName>
    </recommendedName>
</protein>
<reference evidence="3" key="1">
    <citation type="submission" date="2023-07" db="EMBL/GenBank/DDBJ databases">
        <authorList>
            <person name="Stuckert A."/>
        </authorList>
    </citation>
    <scope>NUCLEOTIDE SEQUENCE</scope>
</reference>
<organism evidence="3 4">
    <name type="scientific">Ranitomeya imitator</name>
    <name type="common">mimic poison frog</name>
    <dbReference type="NCBI Taxonomy" id="111125"/>
    <lineage>
        <taxon>Eukaryota</taxon>
        <taxon>Metazoa</taxon>
        <taxon>Chordata</taxon>
        <taxon>Craniata</taxon>
        <taxon>Vertebrata</taxon>
        <taxon>Euteleostomi</taxon>
        <taxon>Amphibia</taxon>
        <taxon>Batrachia</taxon>
        <taxon>Anura</taxon>
        <taxon>Neobatrachia</taxon>
        <taxon>Hyloidea</taxon>
        <taxon>Dendrobatidae</taxon>
        <taxon>Dendrobatinae</taxon>
        <taxon>Ranitomeya</taxon>
    </lineage>
</organism>
<dbReference type="SUPFAM" id="SSF55753">
    <property type="entry name" value="Actin depolymerizing proteins"/>
    <property type="match status" value="1"/>
</dbReference>
<feature type="non-terminal residue" evidence="3">
    <location>
        <position position="1"/>
    </location>
</feature>
<comment type="caution">
    <text evidence="3">The sequence shown here is derived from an EMBL/GenBank/DDBJ whole genome shotgun (WGS) entry which is preliminary data.</text>
</comment>
<dbReference type="EMBL" id="CAUEEQ010024308">
    <property type="protein sequence ID" value="CAJ0945664.1"/>
    <property type="molecule type" value="Genomic_DNA"/>
</dbReference>
<dbReference type="InterPro" id="IPR002108">
    <property type="entry name" value="ADF-H"/>
</dbReference>
<proteinExistence type="predicted"/>
<accession>A0ABN9LRE6</accession>
<evidence type="ECO:0000259" key="2">
    <source>
        <dbReference type="PROSITE" id="PS51263"/>
    </source>
</evidence>
<feature type="domain" description="ADF-H" evidence="2">
    <location>
        <begin position="1"/>
        <end position="89"/>
    </location>
</feature>
<evidence type="ECO:0000313" key="4">
    <source>
        <dbReference type="Proteomes" id="UP001176940"/>
    </source>
</evidence>
<dbReference type="PANTHER" id="PTHR10829:SF9">
    <property type="entry name" value="ADF-H DOMAIN-CONTAINING PROTEIN"/>
    <property type="match status" value="1"/>
</dbReference>
<dbReference type="Gene3D" id="3.40.20.10">
    <property type="entry name" value="Severin"/>
    <property type="match status" value="1"/>
</dbReference>
<feature type="non-terminal residue" evidence="3">
    <location>
        <position position="204"/>
    </location>
</feature>
<dbReference type="Proteomes" id="UP001176940">
    <property type="component" value="Unassembled WGS sequence"/>
</dbReference>
<dbReference type="PROSITE" id="PS51263">
    <property type="entry name" value="ADF_H"/>
    <property type="match status" value="1"/>
</dbReference>
<gene>
    <name evidence="3" type="ORF">RIMI_LOCUS10973453</name>
</gene>
<evidence type="ECO:0000313" key="3">
    <source>
        <dbReference type="EMBL" id="CAJ0945664.1"/>
    </source>
</evidence>
<keyword evidence="4" id="KW-1185">Reference proteome</keyword>
<evidence type="ECO:0000256" key="1">
    <source>
        <dbReference type="SAM" id="MobiDB-lite"/>
    </source>
</evidence>
<feature type="region of interest" description="Disordered" evidence="1">
    <location>
        <begin position="161"/>
        <end position="204"/>
    </location>
</feature>
<dbReference type="PANTHER" id="PTHR10829">
    <property type="entry name" value="CORTACTIN AND DREBRIN"/>
    <property type="match status" value="1"/>
</dbReference>
<dbReference type="InterPro" id="IPR029006">
    <property type="entry name" value="ADF-H/Gelsolin-like_dom_sf"/>
</dbReference>
<sequence length="204" mass="24400">FAVGGLDELTRRFSKNLVQYGLCRVHDPNTGVQRVVLIHWVGDNVDASRREVTAQHLPSIRRFFKEANVLLGAQKVEDVTQEQVAQALSRVPPPARAFQRPRIAGSREVVGTNYMKTNPAAEMKISRREAFWQRSEREEERRKEMERMRLQEERLNLERDRIQRERLEEEERDRRIQEKEKLVEEQRKEQARMEAERRRLEKER</sequence>
<dbReference type="Pfam" id="PF00241">
    <property type="entry name" value="Cofilin_ADF"/>
    <property type="match status" value="1"/>
</dbReference>